<evidence type="ECO:0000313" key="4">
    <source>
        <dbReference type="Proteomes" id="UP001341281"/>
    </source>
</evidence>
<evidence type="ECO:0000313" key="3">
    <source>
        <dbReference type="EMBL" id="WVZ60100.1"/>
    </source>
</evidence>
<keyword evidence="4" id="KW-1185">Reference proteome</keyword>
<protein>
    <recommendedName>
        <fullName evidence="5">t-SNARE coiled-coil homology domain-containing protein</fullName>
    </recommendedName>
</protein>
<dbReference type="Proteomes" id="UP001341281">
    <property type="component" value="Chromosome 02"/>
</dbReference>
<keyword evidence="2" id="KW-0812">Transmembrane</keyword>
<evidence type="ECO:0000256" key="2">
    <source>
        <dbReference type="SAM" id="Phobius"/>
    </source>
</evidence>
<dbReference type="EMBL" id="CP144746">
    <property type="protein sequence ID" value="WVZ60100.1"/>
    <property type="molecule type" value="Genomic_DNA"/>
</dbReference>
<organism evidence="3 4">
    <name type="scientific">Paspalum notatum var. saurae</name>
    <dbReference type="NCBI Taxonomy" id="547442"/>
    <lineage>
        <taxon>Eukaryota</taxon>
        <taxon>Viridiplantae</taxon>
        <taxon>Streptophyta</taxon>
        <taxon>Embryophyta</taxon>
        <taxon>Tracheophyta</taxon>
        <taxon>Spermatophyta</taxon>
        <taxon>Magnoliopsida</taxon>
        <taxon>Liliopsida</taxon>
        <taxon>Poales</taxon>
        <taxon>Poaceae</taxon>
        <taxon>PACMAD clade</taxon>
        <taxon>Panicoideae</taxon>
        <taxon>Andropogonodae</taxon>
        <taxon>Paspaleae</taxon>
        <taxon>Paspalinae</taxon>
        <taxon>Paspalum</taxon>
    </lineage>
</organism>
<feature type="region of interest" description="Disordered" evidence="1">
    <location>
        <begin position="1"/>
        <end position="39"/>
    </location>
</feature>
<dbReference type="AlphaFoldDB" id="A0AAQ3WFU4"/>
<name>A0AAQ3WFU4_PASNO</name>
<accession>A0AAQ3WFU4</accession>
<keyword evidence="2" id="KW-1133">Transmembrane helix</keyword>
<feature type="compositionally biased region" description="Basic residues" evidence="1">
    <location>
        <begin position="1"/>
        <end position="21"/>
    </location>
</feature>
<evidence type="ECO:0000256" key="1">
    <source>
        <dbReference type="SAM" id="MobiDB-lite"/>
    </source>
</evidence>
<feature type="transmembrane region" description="Helical" evidence="2">
    <location>
        <begin position="216"/>
        <end position="236"/>
    </location>
</feature>
<reference evidence="3 4" key="1">
    <citation type="submission" date="2024-02" db="EMBL/GenBank/DDBJ databases">
        <title>High-quality chromosome-scale genome assembly of Pensacola bahiagrass (Paspalum notatum Flugge var. saurae).</title>
        <authorList>
            <person name="Vega J.M."/>
            <person name="Podio M."/>
            <person name="Orjuela J."/>
            <person name="Siena L.A."/>
            <person name="Pessino S.C."/>
            <person name="Combes M.C."/>
            <person name="Mariac C."/>
            <person name="Albertini E."/>
            <person name="Pupilli F."/>
            <person name="Ortiz J.P.A."/>
            <person name="Leblanc O."/>
        </authorList>
    </citation>
    <scope>NUCLEOTIDE SEQUENCE [LARGE SCALE GENOMIC DNA]</scope>
    <source>
        <strain evidence="3">R1</strain>
        <tissue evidence="3">Leaf</tissue>
    </source>
</reference>
<evidence type="ECO:0008006" key="5">
    <source>
        <dbReference type="Google" id="ProtNLM"/>
    </source>
</evidence>
<keyword evidence="2" id="KW-0472">Membrane</keyword>
<gene>
    <name evidence="3" type="ORF">U9M48_010163</name>
</gene>
<proteinExistence type="predicted"/>
<feature type="non-terminal residue" evidence="3">
    <location>
        <position position="1"/>
    </location>
</feature>
<sequence>KGGVHHHHGLAPRAPARPRRWPRSECPRQTVSSRVSAFPDDPITCSPISARFPSPAVIPEADPARHPRPAFRPATQPDRKLTQIALFNADRLPPPPPSSTRITSLCRIAFTRRPASSTANIDIEKAAAYKHWLMRATRIRIGGSANSVHNDDNVLLQCASCVRCGRHLCWRQTRVDGMTEQMSRVVNELDSIHFSIKKASQLVKEIGTQVATDRCIMAMPFLIVSGVIAIIIVKIYSL</sequence>